<name>A0A1M7ZI12_9HYPH</name>
<dbReference type="PANTHER" id="PTHR31687">
    <property type="match status" value="1"/>
</dbReference>
<dbReference type="PANTHER" id="PTHR31687:SF3">
    <property type="entry name" value="PROTEIN URG3"/>
    <property type="match status" value="1"/>
</dbReference>
<dbReference type="Proteomes" id="UP000186406">
    <property type="component" value="Unassembled WGS sequence"/>
</dbReference>
<organism evidence="1 2">
    <name type="scientific">Pseudoxanthobacter soli DSM 19599</name>
    <dbReference type="NCBI Taxonomy" id="1123029"/>
    <lineage>
        <taxon>Bacteria</taxon>
        <taxon>Pseudomonadati</taxon>
        <taxon>Pseudomonadota</taxon>
        <taxon>Alphaproteobacteria</taxon>
        <taxon>Hyphomicrobiales</taxon>
        <taxon>Segnochrobactraceae</taxon>
        <taxon>Pseudoxanthobacter</taxon>
    </lineage>
</organism>
<evidence type="ECO:0008006" key="3">
    <source>
        <dbReference type="Google" id="ProtNLM"/>
    </source>
</evidence>
<gene>
    <name evidence="1" type="ORF">SAMN02745172_01664</name>
</gene>
<proteinExistence type="predicted"/>
<evidence type="ECO:0000313" key="1">
    <source>
        <dbReference type="EMBL" id="SHO64306.1"/>
    </source>
</evidence>
<dbReference type="OrthoDB" id="9779699at2"/>
<dbReference type="EMBL" id="FRXO01000003">
    <property type="protein sequence ID" value="SHO64306.1"/>
    <property type="molecule type" value="Genomic_DNA"/>
</dbReference>
<dbReference type="RefSeq" id="WP_073627541.1">
    <property type="nucleotide sequence ID" value="NZ_FRXO01000003.1"/>
</dbReference>
<sequence>MTDSEAAAARSLLTASAVRTRAHFMLDLALDGRLDALSVDLGKLDVAADLVIETTRAAYPDLKVPFHSRWRHFSAGGHDRWGMIADARGWHDPQDEARAAADLAIVSVLLDAGAGPDWRFEEPATGETHVRSEGLAVASFAMMASGLLSTEPLDPIRIDAEALEDLDEAELAEALQVGPGNPLAGLAGRLDLMHRLGEVVADREDVFAIAGAPRPGGIIDALIARAEDGRLPAEAILATVLDALGPIWPSRLSLGGIALGDTWRHPAFETADATTGLIPLHKLSQWLSYSLIEPLMLTGIEVTDLDGLTGLAEYRNGGLFLDTGVIALKDPADALREHTVDSPLVVGWRALTVALLDLTANRVREKLGLDAETLPLASVLEGGTWAAGRRIARELRPGGGPPLAIVSDGTVF</sequence>
<keyword evidence="2" id="KW-1185">Reference proteome</keyword>
<dbReference type="InterPro" id="IPR012469">
    <property type="entry name" value="DUF1688"/>
</dbReference>
<accession>A0A1M7ZI12</accession>
<protein>
    <recommendedName>
        <fullName evidence="3">Uracil phosphoribosyltransferase</fullName>
    </recommendedName>
</protein>
<reference evidence="1 2" key="1">
    <citation type="submission" date="2016-12" db="EMBL/GenBank/DDBJ databases">
        <authorList>
            <person name="Song W.-J."/>
            <person name="Kurnit D.M."/>
        </authorList>
    </citation>
    <scope>NUCLEOTIDE SEQUENCE [LARGE SCALE GENOMIC DNA]</scope>
    <source>
        <strain evidence="1 2">DSM 19599</strain>
    </source>
</reference>
<dbReference type="AlphaFoldDB" id="A0A1M7ZI12"/>
<dbReference type="STRING" id="1123029.SAMN02745172_01664"/>
<dbReference type="Pfam" id="PF07958">
    <property type="entry name" value="DUF1688"/>
    <property type="match status" value="1"/>
</dbReference>
<evidence type="ECO:0000313" key="2">
    <source>
        <dbReference type="Proteomes" id="UP000186406"/>
    </source>
</evidence>